<feature type="domain" description="Tyrosine-protein phosphatase" evidence="4">
    <location>
        <begin position="9"/>
        <end position="149"/>
    </location>
</feature>
<dbReference type="Gene3D" id="3.90.190.10">
    <property type="entry name" value="Protein tyrosine phosphatase superfamily"/>
    <property type="match status" value="1"/>
</dbReference>
<dbReference type="InterPro" id="IPR016130">
    <property type="entry name" value="Tyr_Pase_AS"/>
</dbReference>
<dbReference type="Pfam" id="PF00782">
    <property type="entry name" value="DSPc"/>
    <property type="match status" value="1"/>
</dbReference>
<evidence type="ECO:0000313" key="8">
    <source>
        <dbReference type="WBParaSite" id="ASIM_0001182401-mRNA-1"/>
    </source>
</evidence>
<dbReference type="CDD" id="cd14514">
    <property type="entry name" value="DUSP14-like"/>
    <property type="match status" value="1"/>
</dbReference>
<keyword evidence="7" id="KW-1185">Reference proteome</keyword>
<dbReference type="PROSITE" id="PS50054">
    <property type="entry name" value="TYR_PHOSPHATASE_DUAL"/>
    <property type="match status" value="1"/>
</dbReference>
<dbReference type="GO" id="GO:0004721">
    <property type="term" value="F:phosphoprotein phosphatase activity"/>
    <property type="evidence" value="ECO:0007669"/>
    <property type="project" value="UniProtKB-KW"/>
</dbReference>
<comment type="similarity">
    <text evidence="1">Belongs to the protein-tyrosine phosphatase family. Non-receptor class dual specificity subfamily.</text>
</comment>
<protein>
    <submittedName>
        <fullName evidence="8">Dual specificity protein phosphatase 14</fullName>
    </submittedName>
</protein>
<dbReference type="GO" id="GO:0005737">
    <property type="term" value="C:cytoplasm"/>
    <property type="evidence" value="ECO:0007669"/>
    <property type="project" value="TreeGrafter"/>
</dbReference>
<gene>
    <name evidence="6" type="ORF">ASIM_LOCUS11290</name>
</gene>
<dbReference type="SUPFAM" id="SSF52799">
    <property type="entry name" value="(Phosphotyrosine protein) phosphatases II"/>
    <property type="match status" value="1"/>
</dbReference>
<evidence type="ECO:0000313" key="6">
    <source>
        <dbReference type="EMBL" id="VDK44759.1"/>
    </source>
</evidence>
<dbReference type="PROSITE" id="PS00383">
    <property type="entry name" value="TYR_PHOSPHATASE_1"/>
    <property type="match status" value="1"/>
</dbReference>
<evidence type="ECO:0000256" key="3">
    <source>
        <dbReference type="ARBA" id="ARBA00022912"/>
    </source>
</evidence>
<dbReference type="PROSITE" id="PS50056">
    <property type="entry name" value="TYR_PHOSPHATASE_2"/>
    <property type="match status" value="1"/>
</dbReference>
<dbReference type="PANTHER" id="PTHR45961:SF6">
    <property type="entry name" value="IP21249P"/>
    <property type="match status" value="1"/>
</dbReference>
<accession>A0A0M3JUH0</accession>
<keyword evidence="3" id="KW-0904">Protein phosphatase</keyword>
<reference evidence="8" key="1">
    <citation type="submission" date="2017-02" db="UniProtKB">
        <authorList>
            <consortium name="WormBaseParasite"/>
        </authorList>
    </citation>
    <scope>IDENTIFICATION</scope>
</reference>
<dbReference type="InterPro" id="IPR052103">
    <property type="entry name" value="Dual_spec_Phospatases"/>
</dbReference>
<reference evidence="6 7" key="2">
    <citation type="submission" date="2018-11" db="EMBL/GenBank/DDBJ databases">
        <authorList>
            <consortium name="Pathogen Informatics"/>
        </authorList>
    </citation>
    <scope>NUCLEOTIDE SEQUENCE [LARGE SCALE GENOMIC DNA]</scope>
</reference>
<name>A0A0M3JUH0_ANISI</name>
<dbReference type="InterPro" id="IPR029021">
    <property type="entry name" value="Prot-tyrosine_phosphatase-like"/>
</dbReference>
<dbReference type="PANTHER" id="PTHR45961">
    <property type="entry name" value="IP21249P"/>
    <property type="match status" value="1"/>
</dbReference>
<dbReference type="Proteomes" id="UP000267096">
    <property type="component" value="Unassembled WGS sequence"/>
</dbReference>
<dbReference type="OrthoDB" id="285418at2759"/>
<evidence type="ECO:0000259" key="5">
    <source>
        <dbReference type="PROSITE" id="PS50056"/>
    </source>
</evidence>
<sequence>MSRIGLFGQISEVTEHLYLSGAGVLKPEKLKQKQITCIINATIEEPNAYIPGIDYLKISIEDNPVARIDQYFDFVADKIKAIKDRGGKTLVHCVAGVSRSASLCIIYLVKYERMSLRQAYHYVKSARPIIRPNVGFWKQMIDYERKIRGASSVSMITSNQCDLAIPDVYCSELKKRIVQNKSNPKHITTGLISMQSLFSGRSSLPSSLSTMTYRRSGSPTAISSSFVPSFPSRYSSVSLLNPAPTRRRGSSSLFENLYHSEFSAF</sequence>
<dbReference type="WBParaSite" id="ASIM_0001182401-mRNA-1">
    <property type="protein sequence ID" value="ASIM_0001182401-mRNA-1"/>
    <property type="gene ID" value="ASIM_0001182401"/>
</dbReference>
<proteinExistence type="inferred from homology"/>
<keyword evidence="2" id="KW-0378">Hydrolase</keyword>
<evidence type="ECO:0000256" key="2">
    <source>
        <dbReference type="ARBA" id="ARBA00022801"/>
    </source>
</evidence>
<dbReference type="AlphaFoldDB" id="A0A0M3JUH0"/>
<evidence type="ECO:0000259" key="4">
    <source>
        <dbReference type="PROSITE" id="PS50054"/>
    </source>
</evidence>
<organism evidence="8">
    <name type="scientific">Anisakis simplex</name>
    <name type="common">Herring worm</name>
    <dbReference type="NCBI Taxonomy" id="6269"/>
    <lineage>
        <taxon>Eukaryota</taxon>
        <taxon>Metazoa</taxon>
        <taxon>Ecdysozoa</taxon>
        <taxon>Nematoda</taxon>
        <taxon>Chromadorea</taxon>
        <taxon>Rhabditida</taxon>
        <taxon>Spirurina</taxon>
        <taxon>Ascaridomorpha</taxon>
        <taxon>Ascaridoidea</taxon>
        <taxon>Anisakidae</taxon>
        <taxon>Anisakis</taxon>
        <taxon>Anisakis simplex complex</taxon>
    </lineage>
</organism>
<dbReference type="InterPro" id="IPR020422">
    <property type="entry name" value="TYR_PHOSPHATASE_DUAL_dom"/>
</dbReference>
<feature type="domain" description="Tyrosine specific protein phosphatases" evidence="5">
    <location>
        <begin position="69"/>
        <end position="128"/>
    </location>
</feature>
<dbReference type="SMART" id="SM00195">
    <property type="entry name" value="DSPc"/>
    <property type="match status" value="1"/>
</dbReference>
<dbReference type="InterPro" id="IPR000387">
    <property type="entry name" value="Tyr_Pase_dom"/>
</dbReference>
<dbReference type="InterPro" id="IPR000340">
    <property type="entry name" value="Dual-sp_phosphatase_cat-dom"/>
</dbReference>
<evidence type="ECO:0000256" key="1">
    <source>
        <dbReference type="ARBA" id="ARBA00008601"/>
    </source>
</evidence>
<evidence type="ECO:0000313" key="7">
    <source>
        <dbReference type="Proteomes" id="UP000267096"/>
    </source>
</evidence>
<dbReference type="EMBL" id="UYRR01031056">
    <property type="protein sequence ID" value="VDK44759.1"/>
    <property type="molecule type" value="Genomic_DNA"/>
</dbReference>